<dbReference type="InterPro" id="IPR029063">
    <property type="entry name" value="SAM-dependent_MTases_sf"/>
</dbReference>
<dbReference type="GO" id="GO:0032259">
    <property type="term" value="P:methylation"/>
    <property type="evidence" value="ECO:0007669"/>
    <property type="project" value="UniProtKB-KW"/>
</dbReference>
<accession>A0A485LX48</accession>
<protein>
    <submittedName>
        <fullName evidence="4">Cypemycin methyltransferase</fullName>
        <ecNumber evidence="4">2.1.1.-</ecNumber>
    </submittedName>
</protein>
<dbReference type="SUPFAM" id="SSF53335">
    <property type="entry name" value="S-adenosyl-L-methionine-dependent methyltransferases"/>
    <property type="match status" value="1"/>
</dbReference>
<dbReference type="AlphaFoldDB" id="A0A485LX48"/>
<evidence type="ECO:0000313" key="4">
    <source>
        <dbReference type="EMBL" id="VFU12683.1"/>
    </source>
</evidence>
<dbReference type="InterPro" id="IPR041698">
    <property type="entry name" value="Methyltransf_25"/>
</dbReference>
<name>A0A485LX48_9ZZZZ</name>
<keyword evidence="2 4" id="KW-0808">Transferase</keyword>
<dbReference type="Gene3D" id="3.40.50.150">
    <property type="entry name" value="Vaccinia Virus protein VP39"/>
    <property type="match status" value="1"/>
</dbReference>
<gene>
    <name evidence="4" type="primary">cypM</name>
    <name evidence="4" type="ORF">SCFA_1440005</name>
</gene>
<evidence type="ECO:0000256" key="2">
    <source>
        <dbReference type="ARBA" id="ARBA00022679"/>
    </source>
</evidence>
<dbReference type="GO" id="GO:0008168">
    <property type="term" value="F:methyltransferase activity"/>
    <property type="evidence" value="ECO:0007669"/>
    <property type="project" value="UniProtKB-KW"/>
</dbReference>
<keyword evidence="1 4" id="KW-0489">Methyltransferase</keyword>
<sequence length="232" mass="26273">MKDGYKLMGFQYEFTGSLYSLGQIPRCKVAMLDHLKPGDKLLIAGVGHGTEAIEAARRGVDVTAVDISKTMLKYMQKKIDRARLDKPIRMINNDILEEHHPQEFDMVMANYFLNVFSREKMLKILTHLTTFVKPGGAMVIGDFTLPHEGGKFYKAFQTIYWYFAATFYWATADNAIHPIYNYPALLKSLGFEIEEIKNFKMLGMNCHRSILGRKKAESGSAGQKQTRAGTTA</sequence>
<evidence type="ECO:0000259" key="3">
    <source>
        <dbReference type="Pfam" id="PF13649"/>
    </source>
</evidence>
<dbReference type="CDD" id="cd02440">
    <property type="entry name" value="AdoMet_MTases"/>
    <property type="match status" value="1"/>
</dbReference>
<organism evidence="4">
    <name type="scientific">anaerobic digester metagenome</name>
    <dbReference type="NCBI Taxonomy" id="1263854"/>
    <lineage>
        <taxon>unclassified sequences</taxon>
        <taxon>metagenomes</taxon>
        <taxon>ecological metagenomes</taxon>
    </lineage>
</organism>
<proteinExistence type="predicted"/>
<dbReference type="PANTHER" id="PTHR43861:SF1">
    <property type="entry name" value="TRANS-ACONITATE 2-METHYLTRANSFERASE"/>
    <property type="match status" value="1"/>
</dbReference>
<evidence type="ECO:0000256" key="1">
    <source>
        <dbReference type="ARBA" id="ARBA00022603"/>
    </source>
</evidence>
<dbReference type="EMBL" id="CAADRM010000051">
    <property type="protein sequence ID" value="VFU12683.1"/>
    <property type="molecule type" value="Genomic_DNA"/>
</dbReference>
<reference evidence="4" key="1">
    <citation type="submission" date="2019-03" db="EMBL/GenBank/DDBJ databases">
        <authorList>
            <person name="Hao L."/>
        </authorList>
    </citation>
    <scope>NUCLEOTIDE SEQUENCE</scope>
</reference>
<dbReference type="Pfam" id="PF13649">
    <property type="entry name" value="Methyltransf_25"/>
    <property type="match status" value="1"/>
</dbReference>
<dbReference type="PANTHER" id="PTHR43861">
    <property type="entry name" value="TRANS-ACONITATE 2-METHYLTRANSFERASE-RELATED"/>
    <property type="match status" value="1"/>
</dbReference>
<dbReference type="EC" id="2.1.1.-" evidence="4"/>
<feature type="domain" description="Methyltransferase" evidence="3">
    <location>
        <begin position="44"/>
        <end position="136"/>
    </location>
</feature>